<keyword evidence="2" id="KW-0812">Transmembrane</keyword>
<accession>A0A8H6MDH3</accession>
<feature type="compositionally biased region" description="Low complexity" evidence="1">
    <location>
        <begin position="35"/>
        <end position="89"/>
    </location>
</feature>
<dbReference type="OrthoDB" id="3365917at2759"/>
<name>A0A8H6MDH3_9AGAR</name>
<evidence type="ECO:0000256" key="2">
    <source>
        <dbReference type="SAM" id="Phobius"/>
    </source>
</evidence>
<feature type="transmembrane region" description="Helical" evidence="2">
    <location>
        <begin position="315"/>
        <end position="334"/>
    </location>
</feature>
<dbReference type="EMBL" id="JACGCI010000004">
    <property type="protein sequence ID" value="KAF6764480.1"/>
    <property type="molecule type" value="Genomic_DNA"/>
</dbReference>
<evidence type="ECO:0000313" key="4">
    <source>
        <dbReference type="Proteomes" id="UP000521943"/>
    </source>
</evidence>
<comment type="caution">
    <text evidence="3">The sequence shown here is derived from an EMBL/GenBank/DDBJ whole genome shotgun (WGS) entry which is preliminary data.</text>
</comment>
<keyword evidence="2" id="KW-0472">Membrane</keyword>
<gene>
    <name evidence="3" type="ORF">DFP72DRAFT_872015</name>
</gene>
<dbReference type="AlphaFoldDB" id="A0A8H6MDH3"/>
<evidence type="ECO:0000313" key="3">
    <source>
        <dbReference type="EMBL" id="KAF6764480.1"/>
    </source>
</evidence>
<feature type="region of interest" description="Disordered" evidence="1">
    <location>
        <begin position="1"/>
        <end position="89"/>
    </location>
</feature>
<dbReference type="Proteomes" id="UP000521943">
    <property type="component" value="Unassembled WGS sequence"/>
</dbReference>
<keyword evidence="4" id="KW-1185">Reference proteome</keyword>
<sequence length="337" mass="34686">MYVPFLSSRSHDSGPSFARRWLERRKGGGGGGRGSTSSSSSGSKSSSSSGSSSKSSGFTSGRSSSSSSSSSKSKVSSSSKNKIKYTSSSKSTNTWTKKVGVASVIPAGHMFAGRIAGGGTRDTVYGARTYGSGYPGVVGRGTSGRGFPFFFWPLSWPLAVGAGTGAGLYLHNNNEYGTTSNSSRPGGPMSYAIFPSTSVAPNTPSTFRFLADNTTVALMNLEVKAACGTLIDMTATYLTVPFGDSETAPAPEQAVQYFRASSGVLTLDGYNNSATYAVEGMADSPFPDKTNLGLLSCLNATLGMTLPLIDGATGLQALPSINLVGLVGMLWVILSSA</sequence>
<keyword evidence="2" id="KW-1133">Transmembrane helix</keyword>
<organism evidence="3 4">
    <name type="scientific">Ephemerocybe angulata</name>
    <dbReference type="NCBI Taxonomy" id="980116"/>
    <lineage>
        <taxon>Eukaryota</taxon>
        <taxon>Fungi</taxon>
        <taxon>Dikarya</taxon>
        <taxon>Basidiomycota</taxon>
        <taxon>Agaricomycotina</taxon>
        <taxon>Agaricomycetes</taxon>
        <taxon>Agaricomycetidae</taxon>
        <taxon>Agaricales</taxon>
        <taxon>Agaricineae</taxon>
        <taxon>Psathyrellaceae</taxon>
        <taxon>Ephemerocybe</taxon>
    </lineage>
</organism>
<proteinExistence type="predicted"/>
<reference evidence="3 4" key="1">
    <citation type="submission" date="2020-07" db="EMBL/GenBank/DDBJ databases">
        <title>Comparative genomics of pyrophilous fungi reveals a link between fire events and developmental genes.</title>
        <authorList>
            <consortium name="DOE Joint Genome Institute"/>
            <person name="Steindorff A.S."/>
            <person name="Carver A."/>
            <person name="Calhoun S."/>
            <person name="Stillman K."/>
            <person name="Liu H."/>
            <person name="Lipzen A."/>
            <person name="Pangilinan J."/>
            <person name="Labutti K."/>
            <person name="Bruns T.D."/>
            <person name="Grigoriev I.V."/>
        </authorList>
    </citation>
    <scope>NUCLEOTIDE SEQUENCE [LARGE SCALE GENOMIC DNA]</scope>
    <source>
        <strain evidence="3 4">CBS 144469</strain>
    </source>
</reference>
<evidence type="ECO:0000256" key="1">
    <source>
        <dbReference type="SAM" id="MobiDB-lite"/>
    </source>
</evidence>
<protein>
    <submittedName>
        <fullName evidence="3">Uncharacterized protein</fullName>
    </submittedName>
</protein>